<dbReference type="GO" id="GO:0008888">
    <property type="term" value="F:glycerol dehydrogenase (NAD+) activity"/>
    <property type="evidence" value="ECO:0007669"/>
    <property type="project" value="UniProtKB-EC"/>
</dbReference>
<feature type="binding site" evidence="9">
    <location>
        <position position="274"/>
    </location>
    <ligand>
        <name>glycerol</name>
        <dbReference type="ChEBI" id="CHEBI:17754"/>
    </ligand>
</feature>
<accession>A0A5J5FYU6</accession>
<dbReference type="AlphaFoldDB" id="A0A5J5FYU6"/>
<evidence type="ECO:0000256" key="4">
    <source>
        <dbReference type="ARBA" id="ARBA00023027"/>
    </source>
</evidence>
<name>A0A5J5FYU6_9GAMM</name>
<dbReference type="PANTHER" id="PTHR43616:SF5">
    <property type="entry name" value="GLYCEROL DEHYDROGENASE 1"/>
    <property type="match status" value="1"/>
</dbReference>
<feature type="binding site" evidence="10">
    <location>
        <position position="124"/>
    </location>
    <ligand>
        <name>glycerol</name>
        <dbReference type="ChEBI" id="CHEBI:17754"/>
    </ligand>
</feature>
<evidence type="ECO:0000313" key="13">
    <source>
        <dbReference type="EMBL" id="KAA8999398.1"/>
    </source>
</evidence>
<evidence type="ECO:0000256" key="10">
    <source>
        <dbReference type="PIRSR" id="PIRSR000112-2"/>
    </source>
</evidence>
<evidence type="ECO:0000256" key="5">
    <source>
        <dbReference type="ARBA" id="ARBA00037918"/>
    </source>
</evidence>
<feature type="binding site" evidence="9">
    <location>
        <position position="174"/>
    </location>
    <ligand>
        <name>glycerol</name>
        <dbReference type="ChEBI" id="CHEBI:17754"/>
    </ligand>
</feature>
<dbReference type="PANTHER" id="PTHR43616">
    <property type="entry name" value="GLYCEROL DEHYDROGENASE"/>
    <property type="match status" value="1"/>
</dbReference>
<evidence type="ECO:0000256" key="2">
    <source>
        <dbReference type="ARBA" id="ARBA00022723"/>
    </source>
</evidence>
<dbReference type="Gene3D" id="3.40.50.1970">
    <property type="match status" value="1"/>
</dbReference>
<keyword evidence="2 9" id="KW-0479">Metal-binding</keyword>
<comment type="cofactor">
    <cofactor evidence="9">
        <name>Zn(2+)</name>
        <dbReference type="ChEBI" id="CHEBI:29105"/>
    </cofactor>
    <text evidence="9">Binds 1 zinc ion per subunit.</text>
</comment>
<keyword evidence="14" id="KW-1185">Reference proteome</keyword>
<proteinExistence type="inferred from homology"/>
<dbReference type="PIRSF" id="PIRSF000112">
    <property type="entry name" value="Glycerol_dehydrogenase"/>
    <property type="match status" value="1"/>
</dbReference>
<dbReference type="RefSeq" id="WP_150435542.1">
    <property type="nucleotide sequence ID" value="NZ_VYKJ01000006.1"/>
</dbReference>
<evidence type="ECO:0000256" key="9">
    <source>
        <dbReference type="PIRSR" id="PIRSR000112-1"/>
    </source>
</evidence>
<feature type="binding site" evidence="9">
    <location>
        <position position="257"/>
    </location>
    <ligand>
        <name>glycerol</name>
        <dbReference type="ChEBI" id="CHEBI:17754"/>
    </ligand>
</feature>
<dbReference type="PROSITE" id="PS00913">
    <property type="entry name" value="ADH_IRON_1"/>
    <property type="match status" value="1"/>
</dbReference>
<protein>
    <recommendedName>
        <fullName evidence="7">Glycerol dehydrogenase</fullName>
        <ecNumber evidence="6">1.1.1.6</ecNumber>
    </recommendedName>
</protein>
<gene>
    <name evidence="13" type="ORF">FJU30_13765</name>
</gene>
<comment type="catalytic activity">
    <reaction evidence="8">
        <text>glycerol + NAD(+) = dihydroxyacetone + NADH + H(+)</text>
        <dbReference type="Rhea" id="RHEA:13769"/>
        <dbReference type="ChEBI" id="CHEBI:15378"/>
        <dbReference type="ChEBI" id="CHEBI:16016"/>
        <dbReference type="ChEBI" id="CHEBI:17754"/>
        <dbReference type="ChEBI" id="CHEBI:57540"/>
        <dbReference type="ChEBI" id="CHEBI:57945"/>
        <dbReference type="EC" id="1.1.1.6"/>
    </reaction>
</comment>
<sequence length="367" mass="39013">MKMTPRSISSPGKFLIASGLLDQLDEHLKVFGNNVLVVCDVFFLDRVSSSLAKGAKESGLNVNVEKFGGECSAVEVDRLRQICTANNIEVVVGIGGGKTLDCAKAVSFYENKPVVIVPTLASTDAPCTALSVLYKENGEFDKYLFLPKNPDAVLVDTQVIANAPVRFFAAGVGDALATYFEARACFQADGINLVLKRPSRTGLGIARLCYDILQENIETAMDAVSSKVVTSALEQTIEATIYLSGVGAESGGLAAAHAVSNGMSIVPELHRVQHGEKVTFGLLTQLVLENAPAEEIDSVIRIIKTAGLPLTLADMGLTTIDEKVWREVAKVACAEGDTMSNMPANLSENDVYAAMMAANAMGARYKA</sequence>
<comment type="caution">
    <text evidence="13">The sequence shown here is derived from an EMBL/GenBank/DDBJ whole genome shotgun (WGS) entry which is preliminary data.</text>
</comment>
<evidence type="ECO:0000256" key="1">
    <source>
        <dbReference type="ARBA" id="ARBA00007358"/>
    </source>
</evidence>
<dbReference type="CDD" id="cd08170">
    <property type="entry name" value="GlyDH"/>
    <property type="match status" value="1"/>
</dbReference>
<dbReference type="InterPro" id="IPR016205">
    <property type="entry name" value="Glycerol_DH"/>
</dbReference>
<feature type="domain" description="Alcohol dehydrogenase iron-type/glycerol dehydrogenase GldA" evidence="12">
    <location>
        <begin position="11"/>
        <end position="157"/>
    </location>
</feature>
<comment type="pathway">
    <text evidence="5">Polyol metabolism; glycerol fermentation; glycerone phosphate from glycerol (oxidative route): step 1/2.</text>
</comment>
<feature type="binding site" evidence="11">
    <location>
        <position position="40"/>
    </location>
    <ligand>
        <name>NAD(+)</name>
        <dbReference type="ChEBI" id="CHEBI:57540"/>
    </ligand>
</feature>
<keyword evidence="3" id="KW-0560">Oxidoreductase</keyword>
<feature type="binding site" evidence="11">
    <location>
        <begin position="97"/>
        <end position="101"/>
    </location>
    <ligand>
        <name>NAD(+)</name>
        <dbReference type="ChEBI" id="CHEBI:57540"/>
    </ligand>
</feature>
<keyword evidence="4 11" id="KW-0520">NAD</keyword>
<evidence type="ECO:0000313" key="14">
    <source>
        <dbReference type="Proteomes" id="UP000335415"/>
    </source>
</evidence>
<evidence type="ECO:0000256" key="3">
    <source>
        <dbReference type="ARBA" id="ARBA00023002"/>
    </source>
</evidence>
<feature type="binding site" evidence="11">
    <location>
        <position position="134"/>
    </location>
    <ligand>
        <name>NAD(+)</name>
        <dbReference type="ChEBI" id="CHEBI:57540"/>
    </ligand>
</feature>
<keyword evidence="9" id="KW-0862">Zinc</keyword>
<dbReference type="EMBL" id="VYKJ01000006">
    <property type="protein sequence ID" value="KAA8999398.1"/>
    <property type="molecule type" value="Genomic_DNA"/>
</dbReference>
<evidence type="ECO:0000256" key="11">
    <source>
        <dbReference type="PIRSR" id="PIRSR000112-3"/>
    </source>
</evidence>
<organism evidence="13 14">
    <name type="scientific">Affinibrenneria salicis</name>
    <dbReference type="NCBI Taxonomy" id="2590031"/>
    <lineage>
        <taxon>Bacteria</taxon>
        <taxon>Pseudomonadati</taxon>
        <taxon>Pseudomonadota</taxon>
        <taxon>Gammaproteobacteria</taxon>
        <taxon>Enterobacterales</taxon>
        <taxon>Pectobacteriaceae</taxon>
        <taxon>Affinibrenneria</taxon>
    </lineage>
</organism>
<dbReference type="InterPro" id="IPR018211">
    <property type="entry name" value="ADH_Fe_CS"/>
</dbReference>
<dbReference type="Gene3D" id="1.20.1090.10">
    <property type="entry name" value="Dehydroquinate synthase-like - alpha domain"/>
    <property type="match status" value="1"/>
</dbReference>
<comment type="similarity">
    <text evidence="1">Belongs to the iron-containing alcohol dehydrogenase family.</text>
</comment>
<evidence type="ECO:0000256" key="6">
    <source>
        <dbReference type="ARBA" id="ARBA00039147"/>
    </source>
</evidence>
<dbReference type="NCBIfam" id="NF006941">
    <property type="entry name" value="PRK09423.1"/>
    <property type="match status" value="1"/>
</dbReference>
<feature type="binding site" evidence="11">
    <location>
        <position position="130"/>
    </location>
    <ligand>
        <name>NAD(+)</name>
        <dbReference type="ChEBI" id="CHEBI:57540"/>
    </ligand>
</feature>
<feature type="binding site" evidence="10">
    <location>
        <position position="274"/>
    </location>
    <ligand>
        <name>Zn(2+)</name>
        <dbReference type="ChEBI" id="CHEBI:29105"/>
        <note>catalytic</note>
    </ligand>
</feature>
<feature type="binding site" evidence="11">
    <location>
        <position position="128"/>
    </location>
    <ligand>
        <name>NAD(+)</name>
        <dbReference type="ChEBI" id="CHEBI:57540"/>
    </ligand>
</feature>
<dbReference type="Proteomes" id="UP000335415">
    <property type="component" value="Unassembled WGS sequence"/>
</dbReference>
<dbReference type="OrthoDB" id="5198708at2"/>
<reference evidence="13 14" key="1">
    <citation type="submission" date="2019-09" db="EMBL/GenBank/DDBJ databases">
        <authorList>
            <person name="Li Y."/>
        </authorList>
    </citation>
    <scope>NUCLEOTIDE SEQUENCE [LARGE SCALE GENOMIC DNA]</scope>
    <source>
        <strain evidence="13 14">L3-3HA</strain>
    </source>
</reference>
<dbReference type="InterPro" id="IPR001670">
    <property type="entry name" value="ADH_Fe/GldA"/>
</dbReference>
<dbReference type="SUPFAM" id="SSF56796">
    <property type="entry name" value="Dehydroquinate synthase-like"/>
    <property type="match status" value="1"/>
</dbReference>
<evidence type="ECO:0000256" key="8">
    <source>
        <dbReference type="ARBA" id="ARBA00049006"/>
    </source>
</evidence>
<dbReference type="EC" id="1.1.1.6" evidence="6"/>
<evidence type="ECO:0000256" key="7">
    <source>
        <dbReference type="ARBA" id="ARBA00040132"/>
    </source>
</evidence>
<dbReference type="GO" id="GO:0046872">
    <property type="term" value="F:metal ion binding"/>
    <property type="evidence" value="ECO:0007669"/>
    <property type="project" value="UniProtKB-KW"/>
</dbReference>
<evidence type="ECO:0000259" key="12">
    <source>
        <dbReference type="Pfam" id="PF00465"/>
    </source>
</evidence>
<feature type="binding site" evidence="11">
    <location>
        <begin position="119"/>
        <end position="122"/>
    </location>
    <ligand>
        <name>NAD(+)</name>
        <dbReference type="ChEBI" id="CHEBI:57540"/>
    </ligand>
</feature>
<dbReference type="Pfam" id="PF00465">
    <property type="entry name" value="Fe-ADH"/>
    <property type="match status" value="1"/>
</dbReference>